<evidence type="ECO:0000256" key="7">
    <source>
        <dbReference type="ARBA" id="ARBA00022676"/>
    </source>
</evidence>
<dbReference type="InterPro" id="IPR023195">
    <property type="entry name" value="Nict_dMeBzImd_PRibTrfase_N"/>
</dbReference>
<dbReference type="AlphaFoldDB" id="A0A845LGQ3"/>
<reference evidence="12 13" key="1">
    <citation type="submission" date="2020-01" db="EMBL/GenBank/DDBJ databases">
        <title>Whole genome sequence of Heliobacterium gestii DSM 11169.</title>
        <authorList>
            <person name="Kyndt J.A."/>
            <person name="Meyer T.E."/>
        </authorList>
    </citation>
    <scope>NUCLEOTIDE SEQUENCE [LARGE SCALE GENOMIC DNA]</scope>
    <source>
        <strain evidence="12 13">DSM 11169</strain>
    </source>
</reference>
<comment type="function">
    <text evidence="1 11">Catalyzes the synthesis of alpha-ribazole-5'-phosphate from nicotinate mononucleotide (NAMN) and 5,6-dimethylbenzimidazole (DMB).</text>
</comment>
<comment type="similarity">
    <text evidence="3 11">Belongs to the CobT family.</text>
</comment>
<evidence type="ECO:0000256" key="1">
    <source>
        <dbReference type="ARBA" id="ARBA00002197"/>
    </source>
</evidence>
<dbReference type="InterPro" id="IPR003200">
    <property type="entry name" value="Nict_dMeBzImd_PRibTrfase"/>
</dbReference>
<dbReference type="NCBIfam" id="NF000996">
    <property type="entry name" value="PRK00105.1"/>
    <property type="match status" value="1"/>
</dbReference>
<sequence length="352" mass="36346">MMTLEALLAQIKPLNGEAMEKAQAHLDDLTKPRGSLGVLEDMAKQLAGIFGEIPKKPLQKAIILMAGDHGVMEEGVSAFPQEVTPQMVANFANGGAGINSLARHAGADLICVDVGIAVDMPDLPGLQRRKVAYGTKNMAKGPAMTVDEAIQAILIGADVVADAVQRGVRIVGTGEMGIGNTTPSAAIIAAIGGFSVEDVVGRGTGVNDRQLQIKIDAIKKALDVNRPDRADGMDVLTKVGGLEIAGLAGVCLGAAAQGIPVVIDGFISGAAAVIAGTICPQARDYMIGSHLSEEPGHKFMLDYLGLKPMLMMNFRLGEGTGAALGMTMIDAAVKMSNEMATFSSAGVSESID</sequence>
<evidence type="ECO:0000256" key="2">
    <source>
        <dbReference type="ARBA" id="ARBA00005049"/>
    </source>
</evidence>
<comment type="caution">
    <text evidence="12">The sequence shown here is derived from an EMBL/GenBank/DDBJ whole genome shotgun (WGS) entry which is preliminary data.</text>
</comment>
<dbReference type="HAMAP" id="MF_00230">
    <property type="entry name" value="CobT"/>
    <property type="match status" value="1"/>
</dbReference>
<organism evidence="12 13">
    <name type="scientific">Heliomicrobium gestii</name>
    <name type="common">Heliobacterium gestii</name>
    <dbReference type="NCBI Taxonomy" id="2699"/>
    <lineage>
        <taxon>Bacteria</taxon>
        <taxon>Bacillati</taxon>
        <taxon>Bacillota</taxon>
        <taxon>Clostridia</taxon>
        <taxon>Eubacteriales</taxon>
        <taxon>Heliobacteriaceae</taxon>
        <taxon>Heliomicrobium</taxon>
    </lineage>
</organism>
<dbReference type="NCBIfam" id="TIGR03160">
    <property type="entry name" value="cobT_DBIPRT"/>
    <property type="match status" value="1"/>
</dbReference>
<keyword evidence="7 11" id="KW-0328">Glycosyltransferase</keyword>
<evidence type="ECO:0000256" key="6">
    <source>
        <dbReference type="ARBA" id="ARBA00022573"/>
    </source>
</evidence>
<evidence type="ECO:0000313" key="13">
    <source>
        <dbReference type="Proteomes" id="UP000471031"/>
    </source>
</evidence>
<comment type="pathway">
    <text evidence="2 11">Nucleoside biosynthesis; alpha-ribazole biosynthesis; alpha-ribazole from 5,6-dimethylbenzimidazole: step 1/2.</text>
</comment>
<dbReference type="FunFam" id="3.40.50.10210:FF:000001">
    <property type="entry name" value="Nicotinate-nucleotide--dimethylbenzimidazole phosphoribosyltransferase"/>
    <property type="match status" value="1"/>
</dbReference>
<keyword evidence="13" id="KW-1185">Reference proteome</keyword>
<evidence type="ECO:0000256" key="8">
    <source>
        <dbReference type="ARBA" id="ARBA00022679"/>
    </source>
</evidence>
<evidence type="ECO:0000256" key="10">
    <source>
        <dbReference type="ARBA" id="ARBA00047340"/>
    </source>
</evidence>
<accession>A0A845LGQ3</accession>
<proteinExistence type="inferred from homology"/>
<gene>
    <name evidence="11 12" type="primary">cobT</name>
    <name evidence="12" type="ORF">GTO89_12015</name>
</gene>
<dbReference type="UniPathway" id="UPA00061">
    <property type="reaction ID" value="UER00516"/>
</dbReference>
<dbReference type="GO" id="GO:0009236">
    <property type="term" value="P:cobalamin biosynthetic process"/>
    <property type="evidence" value="ECO:0007669"/>
    <property type="project" value="UniProtKB-UniRule"/>
</dbReference>
<protein>
    <recommendedName>
        <fullName evidence="5 11">Nicotinate-nucleotide--dimethylbenzimidazole phosphoribosyltransferase</fullName>
        <shortName evidence="11">NN:DBI PRT</shortName>
        <ecNumber evidence="4 11">2.4.2.21</ecNumber>
    </recommendedName>
    <alternativeName>
        <fullName evidence="9 11">N(1)-alpha-phosphoribosyltransferase</fullName>
    </alternativeName>
</protein>
<dbReference type="PANTHER" id="PTHR43463:SF1">
    <property type="entry name" value="NICOTINATE-NUCLEOTIDE--DIMETHYLBENZIMIDAZOLE PHOSPHORIBOSYLTRANSFERASE"/>
    <property type="match status" value="1"/>
</dbReference>
<dbReference type="InterPro" id="IPR017846">
    <property type="entry name" value="Nict_dMeBzImd_PRibTrfase_bact"/>
</dbReference>
<keyword evidence="8 11" id="KW-0808">Transferase</keyword>
<dbReference type="InterPro" id="IPR036087">
    <property type="entry name" value="Nict_dMeBzImd_PRibTrfase_sf"/>
</dbReference>
<evidence type="ECO:0000256" key="3">
    <source>
        <dbReference type="ARBA" id="ARBA00007110"/>
    </source>
</evidence>
<dbReference type="Pfam" id="PF02277">
    <property type="entry name" value="DBI_PRT"/>
    <property type="match status" value="1"/>
</dbReference>
<name>A0A845LGQ3_HELGE</name>
<dbReference type="OrthoDB" id="9781491at2"/>
<dbReference type="EMBL" id="WXEX01000010">
    <property type="protein sequence ID" value="MZP43769.1"/>
    <property type="molecule type" value="Genomic_DNA"/>
</dbReference>
<dbReference type="Gene3D" id="3.40.50.10210">
    <property type="match status" value="1"/>
</dbReference>
<dbReference type="SUPFAM" id="SSF52733">
    <property type="entry name" value="Nicotinate mononucleotide:5,6-dimethylbenzimidazole phosphoribosyltransferase (CobT)"/>
    <property type="match status" value="1"/>
</dbReference>
<evidence type="ECO:0000313" key="12">
    <source>
        <dbReference type="EMBL" id="MZP43769.1"/>
    </source>
</evidence>
<dbReference type="PANTHER" id="PTHR43463">
    <property type="entry name" value="NICOTINATE-NUCLEOTIDE--DIMETHYLBENZIMIDAZOLE PHOSPHORIBOSYLTRANSFERASE"/>
    <property type="match status" value="1"/>
</dbReference>
<evidence type="ECO:0000256" key="5">
    <source>
        <dbReference type="ARBA" id="ARBA00015486"/>
    </source>
</evidence>
<dbReference type="Proteomes" id="UP000471031">
    <property type="component" value="Unassembled WGS sequence"/>
</dbReference>
<dbReference type="GO" id="GO:0008939">
    <property type="term" value="F:nicotinate-nucleotide-dimethylbenzimidazole phosphoribosyltransferase activity"/>
    <property type="evidence" value="ECO:0007669"/>
    <property type="project" value="UniProtKB-UniRule"/>
</dbReference>
<evidence type="ECO:0000256" key="9">
    <source>
        <dbReference type="ARBA" id="ARBA00030686"/>
    </source>
</evidence>
<feature type="active site" description="Proton acceptor" evidence="11">
    <location>
        <position position="318"/>
    </location>
</feature>
<dbReference type="Gene3D" id="1.10.1610.10">
    <property type="match status" value="1"/>
</dbReference>
<keyword evidence="6 11" id="KW-0169">Cobalamin biosynthesis</keyword>
<comment type="catalytic activity">
    <reaction evidence="10 11">
        <text>5,6-dimethylbenzimidazole + nicotinate beta-D-ribonucleotide = alpha-ribazole 5'-phosphate + nicotinate + H(+)</text>
        <dbReference type="Rhea" id="RHEA:11196"/>
        <dbReference type="ChEBI" id="CHEBI:15378"/>
        <dbReference type="ChEBI" id="CHEBI:15890"/>
        <dbReference type="ChEBI" id="CHEBI:32544"/>
        <dbReference type="ChEBI" id="CHEBI:57502"/>
        <dbReference type="ChEBI" id="CHEBI:57918"/>
        <dbReference type="EC" id="2.4.2.21"/>
    </reaction>
</comment>
<dbReference type="CDD" id="cd02439">
    <property type="entry name" value="DMB-PRT_CobT"/>
    <property type="match status" value="1"/>
</dbReference>
<evidence type="ECO:0000256" key="11">
    <source>
        <dbReference type="HAMAP-Rule" id="MF_00230"/>
    </source>
</evidence>
<dbReference type="EC" id="2.4.2.21" evidence="4 11"/>
<evidence type="ECO:0000256" key="4">
    <source>
        <dbReference type="ARBA" id="ARBA00011991"/>
    </source>
</evidence>